<gene>
    <name evidence="6" type="ORF">RS030_172658</name>
</gene>
<dbReference type="InterPro" id="IPR036188">
    <property type="entry name" value="FAD/NAD-bd_sf"/>
</dbReference>
<evidence type="ECO:0000256" key="2">
    <source>
        <dbReference type="ARBA" id="ARBA00022630"/>
    </source>
</evidence>
<keyword evidence="2" id="KW-0285">Flavoprotein</keyword>
<dbReference type="Gene3D" id="3.50.50.60">
    <property type="entry name" value="FAD/NAD(P)-binding domain"/>
    <property type="match status" value="2"/>
</dbReference>
<dbReference type="PANTHER" id="PTHR48467:SF1">
    <property type="entry name" value="GLUTAMATE SYNTHASE 1 [NADH], CHLOROPLASTIC-LIKE"/>
    <property type="match status" value="1"/>
</dbReference>
<dbReference type="EMBL" id="JAWDEY010000008">
    <property type="protein sequence ID" value="KAK6590185.1"/>
    <property type="molecule type" value="Genomic_DNA"/>
</dbReference>
<keyword evidence="3" id="KW-0274">FAD</keyword>
<comment type="cofactor">
    <cofactor evidence="1">
        <name>FAD</name>
        <dbReference type="ChEBI" id="CHEBI:57692"/>
    </cofactor>
</comment>
<name>A0AAV9Y161_9CRYT</name>
<dbReference type="PANTHER" id="PTHR48467">
    <property type="entry name" value="GLUTAMATE SYNTHASE 1 [NADH], CHLOROPLASTIC-LIKE"/>
    <property type="match status" value="1"/>
</dbReference>
<dbReference type="InterPro" id="IPR055275">
    <property type="entry name" value="Ferredox_Rdtase"/>
</dbReference>
<proteinExistence type="predicted"/>
<evidence type="ECO:0000313" key="6">
    <source>
        <dbReference type="EMBL" id="KAK6590185.1"/>
    </source>
</evidence>
<dbReference type="Proteomes" id="UP001311799">
    <property type="component" value="Unassembled WGS sequence"/>
</dbReference>
<organism evidence="6 7">
    <name type="scientific">Cryptosporidium xiaoi</name>
    <dbReference type="NCBI Taxonomy" id="659607"/>
    <lineage>
        <taxon>Eukaryota</taxon>
        <taxon>Sar</taxon>
        <taxon>Alveolata</taxon>
        <taxon>Apicomplexa</taxon>
        <taxon>Conoidasida</taxon>
        <taxon>Coccidia</taxon>
        <taxon>Eucoccidiorida</taxon>
        <taxon>Eimeriorina</taxon>
        <taxon>Cryptosporidiidae</taxon>
        <taxon>Cryptosporidium</taxon>
    </lineage>
</organism>
<keyword evidence="4" id="KW-0521">NADP</keyword>
<evidence type="ECO:0000256" key="1">
    <source>
        <dbReference type="ARBA" id="ARBA00001974"/>
    </source>
</evidence>
<evidence type="ECO:0000256" key="3">
    <source>
        <dbReference type="ARBA" id="ARBA00022827"/>
    </source>
</evidence>
<dbReference type="AlphaFoldDB" id="A0AAV9Y161"/>
<evidence type="ECO:0000256" key="4">
    <source>
        <dbReference type="ARBA" id="ARBA00022857"/>
    </source>
</evidence>
<dbReference type="GO" id="GO:0016491">
    <property type="term" value="F:oxidoreductase activity"/>
    <property type="evidence" value="ECO:0007669"/>
    <property type="project" value="UniProtKB-KW"/>
</dbReference>
<dbReference type="PRINTS" id="PR00419">
    <property type="entry name" value="ADXRDTASE"/>
</dbReference>
<accession>A0AAV9Y161</accession>
<sequence>MHVELLNTNLDRYVYKLCIVGSGPSGCYLAKSLLRNSKKEGIPIKIHILDSLSKPYGLIRYGVSPDKIEIKKLMDNFDNTLFKKYSDRIKFIGNVTVGHDITIDDLRKKYDALILAIGGVQSFNSLQIKNFDKQILNKKVGGIFPSRDWVLYYNNHPKFRNILSSNSILGSEGALKLPDFKKDFTQEFPHSEEKCNLYFENKSPLNHISNDYSIEYNENEINYGYTSTEFRNYILNSKERNAVIIGNGNVALDITRLLSFYSYLHLSKNEYINPDYLNLIKTFNGTNNYNIDYPLFQNIYIVGRRSWIYNSFKYQLLKEFLDKSRKTKANNDNWNRNIRVMMTEEDFNLSQFSVFESENLDLIEKRKYKKMRSLFEEMVENHLEYIHNLSTFKNNNFVNIYFKNPFTPSKIFTNEINIMKNEVLKPIHFINGIEFKRNYDKIESVNVNDFGLIIPCQLLITSLGFKVDTRQVFKDDRNIPKSQKDVSTCPIFKIGWMVTEGKGDIPLTYQNSINMSNEIINYLKKLNRK</sequence>
<evidence type="ECO:0008006" key="8">
    <source>
        <dbReference type="Google" id="ProtNLM"/>
    </source>
</evidence>
<keyword evidence="5" id="KW-0560">Oxidoreductase</keyword>
<comment type="caution">
    <text evidence="6">The sequence shown here is derived from an EMBL/GenBank/DDBJ whole genome shotgun (WGS) entry which is preliminary data.</text>
</comment>
<dbReference type="SUPFAM" id="SSF51971">
    <property type="entry name" value="Nucleotide-binding domain"/>
    <property type="match status" value="1"/>
</dbReference>
<keyword evidence="7" id="KW-1185">Reference proteome</keyword>
<evidence type="ECO:0000313" key="7">
    <source>
        <dbReference type="Proteomes" id="UP001311799"/>
    </source>
</evidence>
<dbReference type="Gene3D" id="3.40.50.720">
    <property type="entry name" value="NAD(P)-binding Rossmann-like Domain"/>
    <property type="match status" value="2"/>
</dbReference>
<protein>
    <recommendedName>
        <fullName evidence="8">FAD/NAD(P)-binding domain-containing protein</fullName>
    </recommendedName>
</protein>
<evidence type="ECO:0000256" key="5">
    <source>
        <dbReference type="ARBA" id="ARBA00023002"/>
    </source>
</evidence>
<reference evidence="6 7" key="1">
    <citation type="submission" date="2023-10" db="EMBL/GenBank/DDBJ databases">
        <title>Comparative genomics analysis reveals potential genetic determinants of host preference in Cryptosporidium xiaoi.</title>
        <authorList>
            <person name="Xiao L."/>
            <person name="Li J."/>
        </authorList>
    </citation>
    <scope>NUCLEOTIDE SEQUENCE [LARGE SCALE GENOMIC DNA]</scope>
    <source>
        <strain evidence="6 7">52996</strain>
    </source>
</reference>